<dbReference type="InterPro" id="IPR036280">
    <property type="entry name" value="Multihaem_cyt_sf"/>
</dbReference>
<evidence type="ECO:0000313" key="1">
    <source>
        <dbReference type="EMBL" id="HGF34358.1"/>
    </source>
</evidence>
<sequence>MYNKFAIFTGLAAFVILATSPLWLNAGRVVPPPQPNLDTPAIMSLAGDDKQCVLPTEEMRAYHMQLLISWRDQVVRTGNRVWVSPSGKKYEPSLTNTCLGCHSNKAEFCDQCHNYVALTPNCWGCHLDKPPTGKMAQAEGK</sequence>
<organism evidence="1">
    <name type="scientific">Desulfobacca acetoxidans</name>
    <dbReference type="NCBI Taxonomy" id="60893"/>
    <lineage>
        <taxon>Bacteria</taxon>
        <taxon>Pseudomonadati</taxon>
        <taxon>Thermodesulfobacteriota</taxon>
        <taxon>Desulfobaccia</taxon>
        <taxon>Desulfobaccales</taxon>
        <taxon>Desulfobaccaceae</taxon>
        <taxon>Desulfobacca</taxon>
    </lineage>
</organism>
<dbReference type="SUPFAM" id="SSF48695">
    <property type="entry name" value="Multiheme cytochromes"/>
    <property type="match status" value="1"/>
</dbReference>
<name>A0A7C3UY07_9BACT</name>
<reference evidence="1" key="1">
    <citation type="journal article" date="2020" name="mSystems">
        <title>Genome- and Community-Level Interaction Insights into Carbon Utilization and Element Cycling Functions of Hydrothermarchaeota in Hydrothermal Sediment.</title>
        <authorList>
            <person name="Zhou Z."/>
            <person name="Liu Y."/>
            <person name="Xu W."/>
            <person name="Pan J."/>
            <person name="Luo Z.H."/>
            <person name="Li M."/>
        </authorList>
    </citation>
    <scope>NUCLEOTIDE SEQUENCE [LARGE SCALE GENOMIC DNA]</scope>
    <source>
        <strain evidence="1">SpSt-897</strain>
    </source>
</reference>
<gene>
    <name evidence="1" type="ORF">ENW96_08220</name>
</gene>
<dbReference type="NCBIfam" id="NF038038">
    <property type="entry name" value="cytoc_DsrJ"/>
    <property type="match status" value="1"/>
</dbReference>
<protein>
    <submittedName>
        <fullName evidence="1">Menaquinol oxidoreductase</fullName>
    </submittedName>
</protein>
<dbReference type="EMBL" id="DTMF01000206">
    <property type="protein sequence ID" value="HGF34358.1"/>
    <property type="molecule type" value="Genomic_DNA"/>
</dbReference>
<proteinExistence type="predicted"/>
<accession>A0A7C3UY07</accession>
<dbReference type="InterPro" id="IPR047668">
    <property type="entry name" value="DsrJ"/>
</dbReference>
<dbReference type="AlphaFoldDB" id="A0A7C3UY07"/>
<comment type="caution">
    <text evidence="1">The sequence shown here is derived from an EMBL/GenBank/DDBJ whole genome shotgun (WGS) entry which is preliminary data.</text>
</comment>